<dbReference type="InterPro" id="IPR015679">
    <property type="entry name" value="PLipase_D_fam"/>
</dbReference>
<evidence type="ECO:0000256" key="3">
    <source>
        <dbReference type="ARBA" id="ARBA00022737"/>
    </source>
</evidence>
<dbReference type="SMART" id="SM00155">
    <property type="entry name" value="PLDc"/>
    <property type="match status" value="1"/>
</dbReference>
<dbReference type="GO" id="GO:0009395">
    <property type="term" value="P:phospholipid catabolic process"/>
    <property type="evidence" value="ECO:0007669"/>
    <property type="project" value="TreeGrafter"/>
</dbReference>
<comment type="caution">
    <text evidence="8">The sequence shown here is derived from an EMBL/GenBank/DDBJ whole genome shotgun (WGS) entry which is preliminary data.</text>
</comment>
<evidence type="ECO:0000256" key="2">
    <source>
        <dbReference type="ARBA" id="ARBA00012027"/>
    </source>
</evidence>
<dbReference type="OrthoDB" id="14911at2759"/>
<name>A0A7J7LYZ1_9MAGN</name>
<dbReference type="PROSITE" id="PS50035">
    <property type="entry name" value="PLD"/>
    <property type="match status" value="1"/>
</dbReference>
<sequence>MFEDGLQLKEEMRNMGISESILSYNTMMVGMCLHGKIIPATLKKYVKPMGHPMGDLGGDRPRRGGKVTLYKDAHVPDGCLPALTLDNGMDYTHGQCWRYIMDAISQARRLIYIIGYSFYHKVRLVQDVGYTSNCTLGDLLKSKSQEVVRVLLLLWDDPTSRNILGYNTDGLMATHDEETRHFFKYSSVQVLLCDRVAGKRHGWMKQQETGKIYAHHQKMVIVDADASSNKRKFISFVGGLDLCDGRYDTPRHQLLKIL</sequence>
<dbReference type="PANTHER" id="PTHR18896:SF65">
    <property type="entry name" value="PHOSPHOLIPASE D BETA 1"/>
    <property type="match status" value="1"/>
</dbReference>
<dbReference type="GO" id="GO:0004630">
    <property type="term" value="F:phospholipase D activity"/>
    <property type="evidence" value="ECO:0007669"/>
    <property type="project" value="UniProtKB-EC"/>
</dbReference>
<dbReference type="PANTHER" id="PTHR18896">
    <property type="entry name" value="PHOSPHOLIPASE D"/>
    <property type="match status" value="1"/>
</dbReference>
<dbReference type="Gene3D" id="3.30.870.10">
    <property type="entry name" value="Endonuclease Chain A"/>
    <property type="match status" value="1"/>
</dbReference>
<comment type="catalytic activity">
    <reaction evidence="1">
        <text>a 1,2-diacyl-sn-glycero-3-phosphocholine + H2O = a 1,2-diacyl-sn-glycero-3-phosphate + choline + H(+)</text>
        <dbReference type="Rhea" id="RHEA:14445"/>
        <dbReference type="ChEBI" id="CHEBI:15354"/>
        <dbReference type="ChEBI" id="CHEBI:15377"/>
        <dbReference type="ChEBI" id="CHEBI:15378"/>
        <dbReference type="ChEBI" id="CHEBI:57643"/>
        <dbReference type="ChEBI" id="CHEBI:58608"/>
        <dbReference type="EC" id="3.1.4.4"/>
    </reaction>
</comment>
<keyword evidence="6" id="KW-0443">Lipid metabolism</keyword>
<keyword evidence="4" id="KW-0378">Hydrolase</keyword>
<evidence type="ECO:0000256" key="4">
    <source>
        <dbReference type="ARBA" id="ARBA00022801"/>
    </source>
</evidence>
<dbReference type="Pfam" id="PF00614">
    <property type="entry name" value="PLDc"/>
    <property type="match status" value="1"/>
</dbReference>
<evidence type="ECO:0000259" key="7">
    <source>
        <dbReference type="PROSITE" id="PS50035"/>
    </source>
</evidence>
<evidence type="ECO:0000313" key="8">
    <source>
        <dbReference type="EMBL" id="KAF6147835.1"/>
    </source>
</evidence>
<keyword evidence="3" id="KW-0677">Repeat</keyword>
<evidence type="ECO:0000256" key="1">
    <source>
        <dbReference type="ARBA" id="ARBA00000798"/>
    </source>
</evidence>
<dbReference type="GO" id="GO:0005886">
    <property type="term" value="C:plasma membrane"/>
    <property type="evidence" value="ECO:0007669"/>
    <property type="project" value="TreeGrafter"/>
</dbReference>
<dbReference type="InterPro" id="IPR001736">
    <property type="entry name" value="PLipase_D/transphosphatidylase"/>
</dbReference>
<organism evidence="8 9">
    <name type="scientific">Kingdonia uniflora</name>
    <dbReference type="NCBI Taxonomy" id="39325"/>
    <lineage>
        <taxon>Eukaryota</taxon>
        <taxon>Viridiplantae</taxon>
        <taxon>Streptophyta</taxon>
        <taxon>Embryophyta</taxon>
        <taxon>Tracheophyta</taxon>
        <taxon>Spermatophyta</taxon>
        <taxon>Magnoliopsida</taxon>
        <taxon>Ranunculales</taxon>
        <taxon>Circaeasteraceae</taxon>
        <taxon>Kingdonia</taxon>
    </lineage>
</organism>
<evidence type="ECO:0000256" key="5">
    <source>
        <dbReference type="ARBA" id="ARBA00022963"/>
    </source>
</evidence>
<keyword evidence="5" id="KW-0442">Lipid degradation</keyword>
<evidence type="ECO:0000313" key="9">
    <source>
        <dbReference type="Proteomes" id="UP000541444"/>
    </source>
</evidence>
<keyword evidence="9" id="KW-1185">Reference proteome</keyword>
<dbReference type="Proteomes" id="UP000541444">
    <property type="component" value="Unassembled WGS sequence"/>
</dbReference>
<accession>A0A7J7LYZ1</accession>
<protein>
    <recommendedName>
        <fullName evidence="2">phospholipase D</fullName>
        <ecNumber evidence="2">3.1.4.4</ecNumber>
    </recommendedName>
</protein>
<feature type="domain" description="PLD phosphodiesterase" evidence="7">
    <location>
        <begin position="211"/>
        <end position="246"/>
    </location>
</feature>
<dbReference type="AlphaFoldDB" id="A0A7J7LYZ1"/>
<evidence type="ECO:0000256" key="6">
    <source>
        <dbReference type="ARBA" id="ARBA00023098"/>
    </source>
</evidence>
<gene>
    <name evidence="8" type="ORF">GIB67_014415</name>
</gene>
<dbReference type="EMBL" id="JACGCM010001872">
    <property type="protein sequence ID" value="KAF6147835.1"/>
    <property type="molecule type" value="Genomic_DNA"/>
</dbReference>
<dbReference type="EC" id="3.1.4.4" evidence="2"/>
<dbReference type="SUPFAM" id="SSF56024">
    <property type="entry name" value="Phospholipase D/nuclease"/>
    <property type="match status" value="1"/>
</dbReference>
<proteinExistence type="predicted"/>
<reference evidence="8 9" key="1">
    <citation type="journal article" date="2020" name="IScience">
        <title>Genome Sequencing of the Endangered Kingdonia uniflora (Circaeasteraceae, Ranunculales) Reveals Potential Mechanisms of Evolutionary Specialization.</title>
        <authorList>
            <person name="Sun Y."/>
            <person name="Deng T."/>
            <person name="Zhang A."/>
            <person name="Moore M.J."/>
            <person name="Landis J.B."/>
            <person name="Lin N."/>
            <person name="Zhang H."/>
            <person name="Zhang X."/>
            <person name="Huang J."/>
            <person name="Zhang X."/>
            <person name="Sun H."/>
            <person name="Wang H."/>
        </authorList>
    </citation>
    <scope>NUCLEOTIDE SEQUENCE [LARGE SCALE GENOMIC DNA]</scope>
    <source>
        <strain evidence="8">TB1705</strain>
        <tissue evidence="8">Leaf</tissue>
    </source>
</reference>